<sequence>MGEGMSIAHNNYDIIFRSMTEQFKEKALDFYGIHVAPIVRVEPTDLPIIAVNDRRMDFLFLLADDTYLHLEFQTTFREHDLDRFLQYDVSAYEKYKKPIHTVVIYSANVDNAPRSKNYGSIKYETQTVFMKDYDGDQIMQQLKTKIENNEELTERDELNLIFLPLMKSTVDCSERAIEAVELAQKITDPEKQFRLLSTIIAVSDKFIDEKYVERLMEAIKMVRVLREMEKRAELKGRIFESQQAIKKYMKARYGATSKEIQDKVDTITDLYILTHLLDDIFEAETREEIERLIDEAITKQLQMNQSTKQLGK</sequence>
<protein>
    <recommendedName>
        <fullName evidence="3">DUF4351 domain-containing protein</fullName>
    </recommendedName>
</protein>
<dbReference type="KEGG" id="gjf:M493_09665"/>
<evidence type="ECO:0000313" key="2">
    <source>
        <dbReference type="Proteomes" id="UP000015500"/>
    </source>
</evidence>
<dbReference type="HOGENOM" id="CLU_067283_0_1_9"/>
<dbReference type="PANTHER" id="PTHR34613:SF1">
    <property type="entry name" value="SLL6017 PROTEIN"/>
    <property type="match status" value="1"/>
</dbReference>
<gene>
    <name evidence="1" type="ORF">M493_09665</name>
</gene>
<keyword evidence="2" id="KW-1185">Reference proteome</keyword>
<evidence type="ECO:0000313" key="1">
    <source>
        <dbReference type="EMBL" id="AGT32195.1"/>
    </source>
</evidence>
<accession>S5ZD92</accession>
<dbReference type="Proteomes" id="UP000015500">
    <property type="component" value="Chromosome"/>
</dbReference>
<dbReference type="RefSeq" id="WP_020960002.1">
    <property type="nucleotide sequence ID" value="NC_022080.4"/>
</dbReference>
<dbReference type="PANTHER" id="PTHR34613">
    <property type="entry name" value="SLL0800 PROTEIN"/>
    <property type="match status" value="1"/>
</dbReference>
<name>S5ZD92_GEOG3</name>
<dbReference type="OrthoDB" id="1730086at2"/>
<dbReference type="EMBL" id="CP006254">
    <property type="protein sequence ID" value="AGT32195.1"/>
    <property type="molecule type" value="Genomic_DNA"/>
</dbReference>
<organism evidence="1 2">
    <name type="scientific">Geobacillus genomosp. 3</name>
    <dbReference type="NCBI Taxonomy" id="1921421"/>
    <lineage>
        <taxon>Bacteria</taxon>
        <taxon>Bacillati</taxon>
        <taxon>Bacillota</taxon>
        <taxon>Bacilli</taxon>
        <taxon>Bacillales</taxon>
        <taxon>Anoxybacillaceae</taxon>
        <taxon>Geobacillus</taxon>
    </lineage>
</organism>
<dbReference type="PATRIC" id="fig|1345697.3.peg.1859"/>
<dbReference type="AlphaFoldDB" id="S5ZD92"/>
<proteinExistence type="predicted"/>
<reference evidence="1 2" key="1">
    <citation type="journal article" date="2014" name="Genome Announc.">
        <title>Complete Genome Sequence of the Thermophilic Polychlorinated Biphenyl Degrader Geobacillus sp. Strain JF8 (NBRC 109937).</title>
        <authorList>
            <person name="Shintani M."/>
            <person name="Ohtsubo Y."/>
            <person name="Fukuda K."/>
            <person name="Hosoyama A."/>
            <person name="Ohji S."/>
            <person name="Yamazoe A."/>
            <person name="Fujita N."/>
            <person name="Nagata Y."/>
            <person name="Tsuda M."/>
            <person name="Hatta T."/>
            <person name="Kimbara K."/>
        </authorList>
    </citation>
    <scope>NUCLEOTIDE SEQUENCE [LARGE SCALE GENOMIC DNA]</scope>
    <source>
        <strain evidence="1 2">JF8</strain>
    </source>
</reference>
<evidence type="ECO:0008006" key="3">
    <source>
        <dbReference type="Google" id="ProtNLM"/>
    </source>
</evidence>